<proteinExistence type="predicted"/>
<gene>
    <name evidence="2" type="ORF">N658DRAFT_386449</name>
</gene>
<dbReference type="Proteomes" id="UP001305647">
    <property type="component" value="Unassembled WGS sequence"/>
</dbReference>
<evidence type="ECO:0000256" key="1">
    <source>
        <dbReference type="SAM" id="Phobius"/>
    </source>
</evidence>
<feature type="transmembrane region" description="Helical" evidence="1">
    <location>
        <begin position="21"/>
        <end position="46"/>
    </location>
</feature>
<name>A0AAN6PQU6_9PEZI</name>
<evidence type="ECO:0000313" key="2">
    <source>
        <dbReference type="EMBL" id="KAK4096242.1"/>
    </source>
</evidence>
<feature type="transmembrane region" description="Helical" evidence="1">
    <location>
        <begin position="100"/>
        <end position="121"/>
    </location>
</feature>
<dbReference type="EMBL" id="MU863727">
    <property type="protein sequence ID" value="KAK4096242.1"/>
    <property type="molecule type" value="Genomic_DNA"/>
</dbReference>
<feature type="non-terminal residue" evidence="2">
    <location>
        <position position="222"/>
    </location>
</feature>
<keyword evidence="3" id="KW-1185">Reference proteome</keyword>
<keyword evidence="1" id="KW-0812">Transmembrane</keyword>
<comment type="caution">
    <text evidence="2">The sequence shown here is derived from an EMBL/GenBank/DDBJ whole genome shotgun (WGS) entry which is preliminary data.</text>
</comment>
<feature type="transmembrane region" description="Helical" evidence="1">
    <location>
        <begin position="127"/>
        <end position="151"/>
    </location>
</feature>
<reference evidence="2" key="2">
    <citation type="submission" date="2023-05" db="EMBL/GenBank/DDBJ databases">
        <authorList>
            <consortium name="Lawrence Berkeley National Laboratory"/>
            <person name="Steindorff A."/>
            <person name="Hensen N."/>
            <person name="Bonometti L."/>
            <person name="Westerberg I."/>
            <person name="Brannstrom I.O."/>
            <person name="Guillou S."/>
            <person name="Cros-Aarteil S."/>
            <person name="Calhoun S."/>
            <person name="Haridas S."/>
            <person name="Kuo A."/>
            <person name="Mondo S."/>
            <person name="Pangilinan J."/>
            <person name="Riley R."/>
            <person name="Labutti K."/>
            <person name="Andreopoulos B."/>
            <person name="Lipzen A."/>
            <person name="Chen C."/>
            <person name="Yanf M."/>
            <person name="Daum C."/>
            <person name="Ng V."/>
            <person name="Clum A."/>
            <person name="Ohm R."/>
            <person name="Martin F."/>
            <person name="Silar P."/>
            <person name="Natvig D."/>
            <person name="Lalanne C."/>
            <person name="Gautier V."/>
            <person name="Ament-Velasquez S.L."/>
            <person name="Kruys A."/>
            <person name="Hutchinson M.I."/>
            <person name="Powell A.J."/>
            <person name="Barry K."/>
            <person name="Miller A.N."/>
            <person name="Grigoriev I.V."/>
            <person name="Debuchy R."/>
            <person name="Gladieux P."/>
            <person name="Thoren M.H."/>
            <person name="Johannesson H."/>
        </authorList>
    </citation>
    <scope>NUCLEOTIDE SEQUENCE</scope>
    <source>
        <strain evidence="2">CBS 757.83</strain>
    </source>
</reference>
<keyword evidence="1" id="KW-0472">Membrane</keyword>
<organism evidence="2 3">
    <name type="scientific">Parathielavia hyrcaniae</name>
    <dbReference type="NCBI Taxonomy" id="113614"/>
    <lineage>
        <taxon>Eukaryota</taxon>
        <taxon>Fungi</taxon>
        <taxon>Dikarya</taxon>
        <taxon>Ascomycota</taxon>
        <taxon>Pezizomycotina</taxon>
        <taxon>Sordariomycetes</taxon>
        <taxon>Sordariomycetidae</taxon>
        <taxon>Sordariales</taxon>
        <taxon>Chaetomiaceae</taxon>
        <taxon>Parathielavia</taxon>
    </lineage>
</organism>
<protein>
    <submittedName>
        <fullName evidence="2">Uncharacterized protein</fullName>
    </submittedName>
</protein>
<accession>A0AAN6PQU6</accession>
<feature type="transmembrane region" description="Helical" evidence="1">
    <location>
        <begin position="66"/>
        <end position="88"/>
    </location>
</feature>
<dbReference type="AlphaFoldDB" id="A0AAN6PQU6"/>
<reference evidence="2" key="1">
    <citation type="journal article" date="2023" name="Mol. Phylogenet. Evol.">
        <title>Genome-scale phylogeny and comparative genomics of the fungal order Sordariales.</title>
        <authorList>
            <person name="Hensen N."/>
            <person name="Bonometti L."/>
            <person name="Westerberg I."/>
            <person name="Brannstrom I.O."/>
            <person name="Guillou S."/>
            <person name="Cros-Aarteil S."/>
            <person name="Calhoun S."/>
            <person name="Haridas S."/>
            <person name="Kuo A."/>
            <person name="Mondo S."/>
            <person name="Pangilinan J."/>
            <person name="Riley R."/>
            <person name="LaButti K."/>
            <person name="Andreopoulos B."/>
            <person name="Lipzen A."/>
            <person name="Chen C."/>
            <person name="Yan M."/>
            <person name="Daum C."/>
            <person name="Ng V."/>
            <person name="Clum A."/>
            <person name="Steindorff A."/>
            <person name="Ohm R.A."/>
            <person name="Martin F."/>
            <person name="Silar P."/>
            <person name="Natvig D.O."/>
            <person name="Lalanne C."/>
            <person name="Gautier V."/>
            <person name="Ament-Velasquez S.L."/>
            <person name="Kruys A."/>
            <person name="Hutchinson M.I."/>
            <person name="Powell A.J."/>
            <person name="Barry K."/>
            <person name="Miller A.N."/>
            <person name="Grigoriev I.V."/>
            <person name="Debuchy R."/>
            <person name="Gladieux P."/>
            <person name="Hiltunen Thoren M."/>
            <person name="Johannesson H."/>
        </authorList>
    </citation>
    <scope>NUCLEOTIDE SEQUENCE</scope>
    <source>
        <strain evidence="2">CBS 757.83</strain>
    </source>
</reference>
<sequence length="222" mass="24529">MPSPYVVGDSSPFLKRVLIPFWVLRIIIMLIQIGLYALVIAGLGIYKDDLQRLSDEYHTSLNYPGVMAITCVIMGIILVCLILDIVCIVKRARRTLSPPFFLGVNIAQSLFYTVNFILTMIGAHNGVISIVIAVVILLSFLGLLIYASVVFHQYRRGSLRGSYHKADNQEAHNLVVASSASYPQQAYAHEYPKTAYYDPQAVSHGTSYGGHGYPAAPQAYES</sequence>
<keyword evidence="1" id="KW-1133">Transmembrane helix</keyword>
<evidence type="ECO:0000313" key="3">
    <source>
        <dbReference type="Proteomes" id="UP001305647"/>
    </source>
</evidence>